<dbReference type="EMBL" id="JAVIJP010000017">
    <property type="protein sequence ID" value="KAL3641209.1"/>
    <property type="molecule type" value="Genomic_DNA"/>
</dbReference>
<dbReference type="AlphaFoldDB" id="A0ABD3DJB8"/>
<comment type="caution">
    <text evidence="2">The sequence shown here is derived from an EMBL/GenBank/DDBJ whole genome shotgun (WGS) entry which is preliminary data.</text>
</comment>
<feature type="compositionally biased region" description="Basic and acidic residues" evidence="1">
    <location>
        <begin position="136"/>
        <end position="160"/>
    </location>
</feature>
<feature type="compositionally biased region" description="Basic and acidic residues" evidence="1">
    <location>
        <begin position="231"/>
        <end position="249"/>
    </location>
</feature>
<evidence type="ECO:0000256" key="1">
    <source>
        <dbReference type="SAM" id="MobiDB-lite"/>
    </source>
</evidence>
<name>A0ABD3DJB8_9LAMI</name>
<sequence length="546" mass="64110">MEEYNQTKNEAISKNAATVTTEEGIGSNKDNEPEPKRVTTRVLEPDFEIPNKVPNLVKKPNVEKSRTDEKVQAEVEKRSSHRSDNGGDDKNSEIEKLLARKSKKVVFKEYSNEEDKEEREEIEKSPSREFGNFAMEKSKSKRVDSDIEKLSSRRSGKVADEGVGIKKCPAYQSRDEYKREEIEKNSSQQFRNVIMQKSKNDKARADISKSSSRCSMIFIDKEYSSVDEDEQGKKDERVEIEKHSSHEFRNVTTKKLKKQNAEPDFVQRSCRQSRKVVYKDYSSHEDEDENVDLRIKKRPARQSREAVMDNSSDNGNTVIKKHSSHKFRKNEEEKLTTEMDARAAREYRKVVMKRPRGKEDVEEEVKRFRDFLLMRSRYEVEEDNTNNRVGESSVRHNKINEDSSEEDEKSSDKDSDVEILSIDESLKGPFVPSTTFRNTDVRNYRLSDEYIEFRRQALEVISKPYDKSEYKDLFAEFKGRCYPGYHQDLVEKLKENRWNPRKRLAILRGFFFWLQNLTRVGSFKPWHDDVCLRVEPVRLPKNNGPW</sequence>
<protein>
    <submittedName>
        <fullName evidence="2">Uncharacterized protein</fullName>
    </submittedName>
</protein>
<keyword evidence="3" id="KW-1185">Reference proteome</keyword>
<feature type="compositionally biased region" description="Basic and acidic residues" evidence="1">
    <location>
        <begin position="60"/>
        <end position="96"/>
    </location>
</feature>
<feature type="region of interest" description="Disordered" evidence="1">
    <location>
        <begin position="226"/>
        <end position="269"/>
    </location>
</feature>
<dbReference type="PANTHER" id="PTHR34194">
    <property type="entry name" value="F14J8.16 PROTEIN"/>
    <property type="match status" value="1"/>
</dbReference>
<dbReference type="Proteomes" id="UP001632038">
    <property type="component" value="Unassembled WGS sequence"/>
</dbReference>
<feature type="compositionally biased region" description="Basic residues" evidence="1">
    <location>
        <begin position="319"/>
        <end position="328"/>
    </location>
</feature>
<feature type="region of interest" description="Disordered" evidence="1">
    <location>
        <begin position="108"/>
        <end position="160"/>
    </location>
</feature>
<feature type="region of interest" description="Disordered" evidence="1">
    <location>
        <begin position="297"/>
        <end position="338"/>
    </location>
</feature>
<feature type="compositionally biased region" description="Polar residues" evidence="1">
    <location>
        <begin position="1"/>
        <end position="21"/>
    </location>
</feature>
<evidence type="ECO:0000313" key="2">
    <source>
        <dbReference type="EMBL" id="KAL3641209.1"/>
    </source>
</evidence>
<feature type="compositionally biased region" description="Basic and acidic residues" evidence="1">
    <location>
        <begin position="329"/>
        <end position="338"/>
    </location>
</feature>
<reference evidence="3" key="1">
    <citation type="journal article" date="2024" name="IScience">
        <title>Strigolactones Initiate the Formation of Haustorium-like Structures in Castilleja.</title>
        <authorList>
            <person name="Buerger M."/>
            <person name="Peterson D."/>
            <person name="Chory J."/>
        </authorList>
    </citation>
    <scope>NUCLEOTIDE SEQUENCE [LARGE SCALE GENOMIC DNA]</scope>
</reference>
<feature type="region of interest" description="Disordered" evidence="1">
    <location>
        <begin position="1"/>
        <end position="96"/>
    </location>
</feature>
<evidence type="ECO:0000313" key="3">
    <source>
        <dbReference type="Proteomes" id="UP001632038"/>
    </source>
</evidence>
<gene>
    <name evidence="2" type="ORF">CASFOL_016177</name>
</gene>
<feature type="compositionally biased region" description="Basic and acidic residues" evidence="1">
    <location>
        <begin position="108"/>
        <end position="127"/>
    </location>
</feature>
<feature type="region of interest" description="Disordered" evidence="1">
    <location>
        <begin position="382"/>
        <end position="415"/>
    </location>
</feature>
<organism evidence="2 3">
    <name type="scientific">Castilleja foliolosa</name>
    <dbReference type="NCBI Taxonomy" id="1961234"/>
    <lineage>
        <taxon>Eukaryota</taxon>
        <taxon>Viridiplantae</taxon>
        <taxon>Streptophyta</taxon>
        <taxon>Embryophyta</taxon>
        <taxon>Tracheophyta</taxon>
        <taxon>Spermatophyta</taxon>
        <taxon>Magnoliopsida</taxon>
        <taxon>eudicotyledons</taxon>
        <taxon>Gunneridae</taxon>
        <taxon>Pentapetalae</taxon>
        <taxon>asterids</taxon>
        <taxon>lamiids</taxon>
        <taxon>Lamiales</taxon>
        <taxon>Orobanchaceae</taxon>
        <taxon>Pedicularideae</taxon>
        <taxon>Castillejinae</taxon>
        <taxon>Castilleja</taxon>
    </lineage>
</organism>
<proteinExistence type="predicted"/>
<dbReference type="PANTHER" id="PTHR34194:SF2">
    <property type="entry name" value="F14J8.16 PROTEIN"/>
    <property type="match status" value="1"/>
</dbReference>
<accession>A0ABD3DJB8</accession>